<accession>A0A1I8H382</accession>
<dbReference type="AlphaFoldDB" id="A0A1I8H382"/>
<feature type="region of interest" description="Disordered" evidence="1">
    <location>
        <begin position="88"/>
        <end position="116"/>
    </location>
</feature>
<sequence>VLGGTCAALSGLMILLLVSAGQDTIELLLSFRQRAEDKWRRQKQRESPEQRPLGLISHFVRLFDTKKQKNRDRELHRMLTKAAVDRKRAAAAGWKQMHPARKPLWKLAQSPQSPQTQLALKAQREAQADKLRALERQETQAAKAAPPRPSASVATRPATWPHFWKKR</sequence>
<feature type="region of interest" description="Disordered" evidence="1">
    <location>
        <begin position="134"/>
        <end position="167"/>
    </location>
</feature>
<evidence type="ECO:0000256" key="1">
    <source>
        <dbReference type="SAM" id="MobiDB-lite"/>
    </source>
</evidence>
<name>A0A1I8H382_9PLAT</name>
<feature type="signal peptide" evidence="2">
    <location>
        <begin position="1"/>
        <end position="20"/>
    </location>
</feature>
<reference evidence="4" key="1">
    <citation type="submission" date="2016-11" db="UniProtKB">
        <authorList>
            <consortium name="WormBaseParasite"/>
        </authorList>
    </citation>
    <scope>IDENTIFICATION</scope>
</reference>
<evidence type="ECO:0000256" key="2">
    <source>
        <dbReference type="SAM" id="SignalP"/>
    </source>
</evidence>
<dbReference type="WBParaSite" id="maker-uti_cns_0004304-snap-gene-0.11-mRNA-1">
    <property type="protein sequence ID" value="maker-uti_cns_0004304-snap-gene-0.11-mRNA-1"/>
    <property type="gene ID" value="maker-uti_cns_0004304-snap-gene-0.11"/>
</dbReference>
<keyword evidence="3" id="KW-1185">Reference proteome</keyword>
<keyword evidence="2" id="KW-0732">Signal</keyword>
<evidence type="ECO:0000313" key="4">
    <source>
        <dbReference type="WBParaSite" id="maker-uti_cns_0004304-snap-gene-0.11-mRNA-1"/>
    </source>
</evidence>
<organism evidence="3 4">
    <name type="scientific">Macrostomum lignano</name>
    <dbReference type="NCBI Taxonomy" id="282301"/>
    <lineage>
        <taxon>Eukaryota</taxon>
        <taxon>Metazoa</taxon>
        <taxon>Spiralia</taxon>
        <taxon>Lophotrochozoa</taxon>
        <taxon>Platyhelminthes</taxon>
        <taxon>Rhabditophora</taxon>
        <taxon>Macrostomorpha</taxon>
        <taxon>Macrostomida</taxon>
        <taxon>Macrostomidae</taxon>
        <taxon>Macrostomum</taxon>
    </lineage>
</organism>
<dbReference type="Proteomes" id="UP000095280">
    <property type="component" value="Unplaced"/>
</dbReference>
<feature type="compositionally biased region" description="Low complexity" evidence="1">
    <location>
        <begin position="141"/>
        <end position="158"/>
    </location>
</feature>
<feature type="chain" id="PRO_5009319849" evidence="2">
    <location>
        <begin position="21"/>
        <end position="167"/>
    </location>
</feature>
<evidence type="ECO:0000313" key="3">
    <source>
        <dbReference type="Proteomes" id="UP000095280"/>
    </source>
</evidence>
<protein>
    <submittedName>
        <fullName evidence="4">HMG box domain-containing protein</fullName>
    </submittedName>
</protein>
<proteinExistence type="predicted"/>